<dbReference type="AlphaFoldDB" id="A0A0F9CX77"/>
<protein>
    <submittedName>
        <fullName evidence="1">Uncharacterized protein</fullName>
    </submittedName>
</protein>
<name>A0A0F9CX77_9ZZZZ</name>
<proteinExistence type="predicted"/>
<gene>
    <name evidence="1" type="ORF">LCGC14_2558040</name>
</gene>
<comment type="caution">
    <text evidence="1">The sequence shown here is derived from an EMBL/GenBank/DDBJ whole genome shotgun (WGS) entry which is preliminary data.</text>
</comment>
<feature type="non-terminal residue" evidence="1">
    <location>
        <position position="1"/>
    </location>
</feature>
<dbReference type="EMBL" id="LAZR01042151">
    <property type="protein sequence ID" value="KKL10216.1"/>
    <property type="molecule type" value="Genomic_DNA"/>
</dbReference>
<sequence length="108" mass="11425">AATSGIYESLIFDGGNPKKEGLAIMLKATFVALASGESVTLAQKINRTASFTAGSAESTVGATEVELPIYTRYKEIEFKFTLASSGGTFPQLTSLIFDYDDLASEGVE</sequence>
<reference evidence="1" key="1">
    <citation type="journal article" date="2015" name="Nature">
        <title>Complex archaea that bridge the gap between prokaryotes and eukaryotes.</title>
        <authorList>
            <person name="Spang A."/>
            <person name="Saw J.H."/>
            <person name="Jorgensen S.L."/>
            <person name="Zaremba-Niedzwiedzka K."/>
            <person name="Martijn J."/>
            <person name="Lind A.E."/>
            <person name="van Eijk R."/>
            <person name="Schleper C."/>
            <person name="Guy L."/>
            <person name="Ettema T.J."/>
        </authorList>
    </citation>
    <scope>NUCLEOTIDE SEQUENCE</scope>
</reference>
<organism evidence="1">
    <name type="scientific">marine sediment metagenome</name>
    <dbReference type="NCBI Taxonomy" id="412755"/>
    <lineage>
        <taxon>unclassified sequences</taxon>
        <taxon>metagenomes</taxon>
        <taxon>ecological metagenomes</taxon>
    </lineage>
</organism>
<accession>A0A0F9CX77</accession>
<evidence type="ECO:0000313" key="1">
    <source>
        <dbReference type="EMBL" id="KKL10216.1"/>
    </source>
</evidence>